<evidence type="ECO:0000313" key="2">
    <source>
        <dbReference type="EMBL" id="MBN8662212.1"/>
    </source>
</evidence>
<gene>
    <name evidence="2" type="ORF">J0M35_17720</name>
</gene>
<proteinExistence type="predicted"/>
<dbReference type="NCBIfam" id="TIGR04222">
    <property type="entry name" value="near_uncomplex"/>
    <property type="match status" value="1"/>
</dbReference>
<keyword evidence="1" id="KW-0812">Transmembrane</keyword>
<evidence type="ECO:0000313" key="3">
    <source>
        <dbReference type="Proteomes" id="UP000664277"/>
    </source>
</evidence>
<keyword evidence="1" id="KW-0472">Membrane</keyword>
<feature type="transmembrane region" description="Helical" evidence="1">
    <location>
        <begin position="12"/>
        <end position="31"/>
    </location>
</feature>
<keyword evidence="1" id="KW-1133">Transmembrane helix</keyword>
<dbReference type="InterPro" id="IPR026467">
    <property type="entry name" value="Ser/Gly_Cys_C_dom"/>
</dbReference>
<accession>A0A8J7PCG0</accession>
<dbReference type="Proteomes" id="UP000664277">
    <property type="component" value="Unassembled WGS sequence"/>
</dbReference>
<reference evidence="2" key="1">
    <citation type="submission" date="2021-02" db="EMBL/GenBank/DDBJ databases">
        <title>Genome-Resolved Metagenomics of a Microbial Community Performing Photosynthetic Biological Nutrient Removal.</title>
        <authorList>
            <person name="Mcdaniel E.A."/>
        </authorList>
    </citation>
    <scope>NUCLEOTIDE SEQUENCE</scope>
    <source>
        <strain evidence="2">UWPOB_OBS1</strain>
    </source>
</reference>
<feature type="transmembrane region" description="Helical" evidence="1">
    <location>
        <begin position="192"/>
        <end position="211"/>
    </location>
</feature>
<dbReference type="EMBL" id="JAFLCK010000033">
    <property type="protein sequence ID" value="MBN8662212.1"/>
    <property type="molecule type" value="Genomic_DNA"/>
</dbReference>
<feature type="transmembrane region" description="Helical" evidence="1">
    <location>
        <begin position="161"/>
        <end position="180"/>
    </location>
</feature>
<protein>
    <submittedName>
        <fullName evidence="2">TIGR04222 domain-containing membrane protein</fullName>
    </submittedName>
</protein>
<evidence type="ECO:0000256" key="1">
    <source>
        <dbReference type="SAM" id="Phobius"/>
    </source>
</evidence>
<comment type="caution">
    <text evidence="2">The sequence shown here is derived from an EMBL/GenBank/DDBJ whole genome shotgun (WGS) entry which is preliminary data.</text>
</comment>
<name>A0A8J7PCG0_9BACT</name>
<organism evidence="2 3">
    <name type="scientific">Candidatus Obscuribacter phosphatis</name>
    <dbReference type="NCBI Taxonomy" id="1906157"/>
    <lineage>
        <taxon>Bacteria</taxon>
        <taxon>Bacillati</taxon>
        <taxon>Candidatus Melainabacteria</taxon>
        <taxon>Candidatus Obscuribacterales</taxon>
        <taxon>Candidatus Obscuribacteraceae</taxon>
        <taxon>Candidatus Obscuribacter</taxon>
    </lineage>
</organism>
<dbReference type="AlphaFoldDB" id="A0A8J7PCG0"/>
<sequence>MTLNPFELQGPAYLGFYLIACTLTGIVGYFLRLHILGKHYASIYQTTNESESIARELDPYEAAYLQGGADRVLLTACANLARHGIVQIDTGSSKLYDTLGSSPAADKIKASLHKVEEEIFSLCRVKGLAVEQAKSALRPYITNIESSLREKGLLATEDELLRARIVPFLLMFSVAALLALPKFMVGMELHKPILLLLALSAGMCFASTLFLKMNRVTNGKGELVAATMKETGCALKLTFTSRPSSLSITDTAFAYALFGTVLMASDPYSLASKLFVKPANGCGSGCGSGGSGCGSGCGGGGCGGGCGGCGG</sequence>